<dbReference type="EMBL" id="JADJZA010000006">
    <property type="protein sequence ID" value="MBK9297022.1"/>
    <property type="molecule type" value="Genomic_DNA"/>
</dbReference>
<dbReference type="AlphaFoldDB" id="A0A936NDH2"/>
<dbReference type="SUPFAM" id="SSF141571">
    <property type="entry name" value="Pentapeptide repeat-like"/>
    <property type="match status" value="1"/>
</dbReference>
<organism evidence="1 2">
    <name type="scientific">Candidatus Neomicrothrix subdominans</name>
    <dbReference type="NCBI Taxonomy" id="2954438"/>
    <lineage>
        <taxon>Bacteria</taxon>
        <taxon>Bacillati</taxon>
        <taxon>Actinomycetota</taxon>
        <taxon>Acidimicrobiia</taxon>
        <taxon>Acidimicrobiales</taxon>
        <taxon>Microthrixaceae</taxon>
        <taxon>Candidatus Neomicrothrix</taxon>
    </lineage>
</organism>
<protein>
    <submittedName>
        <fullName evidence="1">Pentapeptide repeat-containing protein</fullName>
    </submittedName>
</protein>
<accession>A0A936NDH2</accession>
<dbReference type="Proteomes" id="UP000727993">
    <property type="component" value="Unassembled WGS sequence"/>
</dbReference>
<reference evidence="1 2" key="1">
    <citation type="submission" date="2020-10" db="EMBL/GenBank/DDBJ databases">
        <title>Connecting structure to function with the recovery of over 1000 high-quality activated sludge metagenome-assembled genomes encoding full-length rRNA genes using long-read sequencing.</title>
        <authorList>
            <person name="Singleton C.M."/>
            <person name="Petriglieri F."/>
            <person name="Kristensen J.M."/>
            <person name="Kirkegaard R.H."/>
            <person name="Michaelsen T.Y."/>
            <person name="Andersen M.H."/>
            <person name="Karst S.M."/>
            <person name="Dueholm M.S."/>
            <person name="Nielsen P.H."/>
            <person name="Albertsen M."/>
        </authorList>
    </citation>
    <scope>NUCLEOTIDE SEQUENCE [LARGE SCALE GENOMIC DNA]</scope>
    <source>
        <strain evidence="1">Lyne_18-Q3-R50-59_MAXAC.006</strain>
    </source>
</reference>
<dbReference type="Gene3D" id="2.160.20.80">
    <property type="entry name" value="E3 ubiquitin-protein ligase SopA"/>
    <property type="match status" value="1"/>
</dbReference>
<comment type="caution">
    <text evidence="1">The sequence shown here is derived from an EMBL/GenBank/DDBJ whole genome shotgun (WGS) entry which is preliminary data.</text>
</comment>
<dbReference type="InterPro" id="IPR052949">
    <property type="entry name" value="PA_immunity-related"/>
</dbReference>
<gene>
    <name evidence="1" type="ORF">IPN02_09335</name>
</gene>
<dbReference type="InterPro" id="IPR001646">
    <property type="entry name" value="5peptide_repeat"/>
</dbReference>
<evidence type="ECO:0000313" key="2">
    <source>
        <dbReference type="Proteomes" id="UP000727993"/>
    </source>
</evidence>
<sequence length="199" mass="21736">MVALTTAADGEEYVEVTYDATDAADAVLASVSFEDCVFEGLALESTRLVHCSFVDCVFRDCDLGVLLADDCVWRDVAFERCRMQGVDWRAPKGAGLGNQLRFDGCFLRYGVFMAAHLPRVKFANSDLRETEFSDADLTGASFAGCDLSGARFHNARLTEADFRGAQGYDLDVTTKLIKGATFSMPEAVRLLNGLDITVE</sequence>
<name>A0A936NDH2_9ACTN</name>
<proteinExistence type="predicted"/>
<dbReference type="PANTHER" id="PTHR42999:SF1">
    <property type="entry name" value="PENTAPEPTIDE REPEAT-CONTAINING PROTEIN"/>
    <property type="match status" value="1"/>
</dbReference>
<dbReference type="PANTHER" id="PTHR42999">
    <property type="entry name" value="ANTIBIOTIC RESISTANCE PROTEIN MCBG"/>
    <property type="match status" value="1"/>
</dbReference>
<dbReference type="Pfam" id="PF13599">
    <property type="entry name" value="Pentapeptide_4"/>
    <property type="match status" value="2"/>
</dbReference>
<evidence type="ECO:0000313" key="1">
    <source>
        <dbReference type="EMBL" id="MBK9297022.1"/>
    </source>
</evidence>